<keyword evidence="5 6" id="KW-0411">Iron-sulfur</keyword>
<evidence type="ECO:0000256" key="1">
    <source>
        <dbReference type="ARBA" id="ARBA00022485"/>
    </source>
</evidence>
<dbReference type="InterPro" id="IPR007197">
    <property type="entry name" value="rSAM"/>
</dbReference>
<feature type="domain" description="Radical SAM core" evidence="7">
    <location>
        <begin position="294"/>
        <end position="565"/>
    </location>
</feature>
<sequence length="599" mass="67995">MNKKFLPISKEEMNERSLEELDVIIVTGDAYVDHPSCGAAVIGRVLEDAGFSVGIIPQPDCQRLEDFRSLGRPKLFFGVTAGHLDSMIANYTANKNRRRNDEHSPSARSYARPDRASIIYTNKIKEAFPNIPVVLGGIETSLRRLAHYDYWSDKVRRSILLDAKADILVYGMGEKQVLEIAKGLKGGRDIRTLDNIKGTVVVRNKIGSLEKYIEIPSFEEASGNKNKFNEAFRLAYAEFDPFRGKTIIQKHASRFVIQFPPALPLTTEEMDRVYGLNYARAAHPVYDKTGGVPGFEAVRFSIISHRGCPGECSFCSLYMHQGRIIQSRSCESILKEVKDLIGRADFRGTITDIGGPTANTYKAECEFWKDKGACKDKKCLLPSKCKNLKLGNDETIKLWKAVMRLPKVKHLFIGSGVRYDLLLDKSSEGYLKELCANHISGQLKVAPEHSDESVLKLMNKPSFKIYEKFVEKFDAMNKSIGKNQYLVNYFISSHPGATLESALKLSLELMDKHVHPEQIQDFIPLPMTISGCMYYTKKDPFTERDIYVAAGLRERKTQRALMQYKQEKNKVYIVEALRRLNKMSLMGRFRFYMKGKPRS</sequence>
<keyword evidence="3 6" id="KW-0479">Metal-binding</keyword>
<dbReference type="GO" id="GO:0005506">
    <property type="term" value="F:iron ion binding"/>
    <property type="evidence" value="ECO:0007669"/>
    <property type="project" value="UniProtKB-UniRule"/>
</dbReference>
<name>A0A2J0KT98_9BACT</name>
<dbReference type="InterPro" id="IPR006638">
    <property type="entry name" value="Elp3/MiaA/NifB-like_rSAM"/>
</dbReference>
<evidence type="ECO:0000256" key="2">
    <source>
        <dbReference type="ARBA" id="ARBA00022691"/>
    </source>
</evidence>
<comment type="caution">
    <text evidence="8">The sequence shown here is derived from an EMBL/GenBank/DDBJ whole genome shotgun (WGS) entry which is preliminary data.</text>
</comment>
<gene>
    <name evidence="8" type="ORF">COS99_04320</name>
</gene>
<evidence type="ECO:0000313" key="8">
    <source>
        <dbReference type="EMBL" id="PIU41625.1"/>
    </source>
</evidence>
<feature type="binding site" evidence="6">
    <location>
        <position position="315"/>
    </location>
    <ligand>
        <name>[4Fe-4S] cluster</name>
        <dbReference type="ChEBI" id="CHEBI:49883"/>
        <note>4Fe-4S-S-AdoMet</note>
    </ligand>
</feature>
<keyword evidence="4 6" id="KW-0408">Iron</keyword>
<dbReference type="PANTHER" id="PTHR32331">
    <property type="entry name" value="UPF0313 PROTEIN YGIQ"/>
    <property type="match status" value="1"/>
</dbReference>
<dbReference type="SUPFAM" id="SSF102114">
    <property type="entry name" value="Radical SAM enzymes"/>
    <property type="match status" value="1"/>
</dbReference>
<organism evidence="8 9">
    <name type="scientific">Candidatus Aquitaenariimonas noxiae</name>
    <dbReference type="NCBI Taxonomy" id="1974741"/>
    <lineage>
        <taxon>Bacteria</taxon>
        <taxon>Pseudomonadati</taxon>
        <taxon>Candidatus Omnitrophota</taxon>
        <taxon>Candidatus Aquitaenariimonas</taxon>
    </lineage>
</organism>
<evidence type="ECO:0000256" key="5">
    <source>
        <dbReference type="ARBA" id="ARBA00023014"/>
    </source>
</evidence>
<dbReference type="InterPro" id="IPR023404">
    <property type="entry name" value="rSAM_horseshoe"/>
</dbReference>
<dbReference type="SFLD" id="SFLDG01069">
    <property type="entry name" value="UPF0313"/>
    <property type="match status" value="1"/>
</dbReference>
<dbReference type="SFLD" id="SFLDS00029">
    <property type="entry name" value="Radical_SAM"/>
    <property type="match status" value="1"/>
</dbReference>
<evidence type="ECO:0000256" key="3">
    <source>
        <dbReference type="ARBA" id="ARBA00022723"/>
    </source>
</evidence>
<dbReference type="PANTHER" id="PTHR32331:SF0">
    <property type="entry name" value="UPF0313 PROTEIN YGIQ"/>
    <property type="match status" value="1"/>
</dbReference>
<dbReference type="Pfam" id="PF08497">
    <property type="entry name" value="Radical_SAM_N"/>
    <property type="match status" value="1"/>
</dbReference>
<dbReference type="AlphaFoldDB" id="A0A2J0KT98"/>
<keyword evidence="2 6" id="KW-0949">S-adenosyl-L-methionine</keyword>
<reference evidence="8 9" key="1">
    <citation type="submission" date="2017-09" db="EMBL/GenBank/DDBJ databases">
        <title>Depth-based differentiation of microbial function through sediment-hosted aquifers and enrichment of novel symbionts in the deep terrestrial subsurface.</title>
        <authorList>
            <person name="Probst A.J."/>
            <person name="Ladd B."/>
            <person name="Jarett J.K."/>
            <person name="Geller-Mcgrath D.E."/>
            <person name="Sieber C.M."/>
            <person name="Emerson J.B."/>
            <person name="Anantharaman K."/>
            <person name="Thomas B.C."/>
            <person name="Malmstrom R."/>
            <person name="Stieglmeier M."/>
            <person name="Klingl A."/>
            <person name="Woyke T."/>
            <person name="Ryan C.M."/>
            <person name="Banfield J.F."/>
        </authorList>
    </citation>
    <scope>NUCLEOTIDE SEQUENCE [LARGE SCALE GENOMIC DNA]</scope>
    <source>
        <strain evidence="8">CG07_land_8_20_14_0_80_42_15</strain>
    </source>
</reference>
<dbReference type="HAMAP" id="MF_01251">
    <property type="entry name" value="UPF0313"/>
    <property type="match status" value="1"/>
</dbReference>
<evidence type="ECO:0000256" key="6">
    <source>
        <dbReference type="HAMAP-Rule" id="MF_01251"/>
    </source>
</evidence>
<dbReference type="Proteomes" id="UP000230052">
    <property type="component" value="Unassembled WGS sequence"/>
</dbReference>
<dbReference type="GO" id="GO:0003824">
    <property type="term" value="F:catalytic activity"/>
    <property type="evidence" value="ECO:0007669"/>
    <property type="project" value="InterPro"/>
</dbReference>
<dbReference type="GO" id="GO:0051539">
    <property type="term" value="F:4 iron, 4 sulfur cluster binding"/>
    <property type="evidence" value="ECO:0007669"/>
    <property type="project" value="UniProtKB-KW"/>
</dbReference>
<dbReference type="InterPro" id="IPR022946">
    <property type="entry name" value="UPF0313"/>
</dbReference>
<dbReference type="EMBL" id="PEWV01000041">
    <property type="protein sequence ID" value="PIU41625.1"/>
    <property type="molecule type" value="Genomic_DNA"/>
</dbReference>
<dbReference type="NCBIfam" id="TIGR03904">
    <property type="entry name" value="SAM_YgiQ"/>
    <property type="match status" value="1"/>
</dbReference>
<comment type="similarity">
    <text evidence="6">Belongs to the UPF0313 family.</text>
</comment>
<accession>A0A2J0KT98</accession>
<dbReference type="Gene3D" id="3.80.30.20">
    <property type="entry name" value="tm_1862 like domain"/>
    <property type="match status" value="1"/>
</dbReference>
<feature type="binding site" evidence="6">
    <location>
        <position position="308"/>
    </location>
    <ligand>
        <name>[4Fe-4S] cluster</name>
        <dbReference type="ChEBI" id="CHEBI:49883"/>
        <note>4Fe-4S-S-AdoMet</note>
    </ligand>
</feature>
<dbReference type="InterPro" id="IPR013704">
    <property type="entry name" value="UPF0313_N"/>
</dbReference>
<protein>
    <submittedName>
        <fullName evidence="8">YgiQ family radical SAM protein</fullName>
    </submittedName>
</protein>
<dbReference type="Pfam" id="PF04055">
    <property type="entry name" value="Radical_SAM"/>
    <property type="match status" value="1"/>
</dbReference>
<proteinExistence type="inferred from homology"/>
<keyword evidence="1 6" id="KW-0004">4Fe-4S</keyword>
<evidence type="ECO:0000259" key="7">
    <source>
        <dbReference type="PROSITE" id="PS51918"/>
    </source>
</evidence>
<dbReference type="InterPro" id="IPR058240">
    <property type="entry name" value="rSAM_sf"/>
</dbReference>
<dbReference type="Pfam" id="PF11842">
    <property type="entry name" value="DUF3362"/>
    <property type="match status" value="1"/>
</dbReference>
<dbReference type="InterPro" id="IPR024560">
    <property type="entry name" value="UPF0313_C"/>
</dbReference>
<evidence type="ECO:0000256" key="4">
    <source>
        <dbReference type="ARBA" id="ARBA00023004"/>
    </source>
</evidence>
<evidence type="ECO:0000313" key="9">
    <source>
        <dbReference type="Proteomes" id="UP000230052"/>
    </source>
</evidence>
<feature type="binding site" evidence="6">
    <location>
        <position position="312"/>
    </location>
    <ligand>
        <name>[4Fe-4S] cluster</name>
        <dbReference type="ChEBI" id="CHEBI:49883"/>
        <note>4Fe-4S-S-AdoMet</note>
    </ligand>
</feature>
<comment type="cofactor">
    <cofactor evidence="6">
        <name>[4Fe-4S] cluster</name>
        <dbReference type="ChEBI" id="CHEBI:49883"/>
    </cofactor>
    <text evidence="6">Binds 1 [4Fe-4S] cluster. The cluster is coordinated with 3 cysteines and an exchangeable S-adenosyl-L-methionine.</text>
</comment>
<dbReference type="SMART" id="SM00729">
    <property type="entry name" value="Elp3"/>
    <property type="match status" value="1"/>
</dbReference>
<dbReference type="SFLD" id="SFLDG01082">
    <property type="entry name" value="B12-binding_domain_containing"/>
    <property type="match status" value="1"/>
</dbReference>
<dbReference type="PROSITE" id="PS51918">
    <property type="entry name" value="RADICAL_SAM"/>
    <property type="match status" value="1"/>
</dbReference>